<accession>A0A139A5Q0</accession>
<dbReference type="InterPro" id="IPR026270">
    <property type="entry name" value="SRP72"/>
</dbReference>
<organism evidence="2 3">
    <name type="scientific">Gonapodya prolifera (strain JEL478)</name>
    <name type="common">Monoblepharis prolifera</name>
    <dbReference type="NCBI Taxonomy" id="1344416"/>
    <lineage>
        <taxon>Eukaryota</taxon>
        <taxon>Fungi</taxon>
        <taxon>Fungi incertae sedis</taxon>
        <taxon>Chytridiomycota</taxon>
        <taxon>Chytridiomycota incertae sedis</taxon>
        <taxon>Monoblepharidomycetes</taxon>
        <taxon>Monoblepharidales</taxon>
        <taxon>Gonapodyaceae</taxon>
        <taxon>Gonapodya</taxon>
    </lineage>
</organism>
<evidence type="ECO:0008006" key="4">
    <source>
        <dbReference type="Google" id="ProtNLM"/>
    </source>
</evidence>
<feature type="compositionally biased region" description="Low complexity" evidence="1">
    <location>
        <begin position="315"/>
        <end position="324"/>
    </location>
</feature>
<dbReference type="InterPro" id="IPR011990">
    <property type="entry name" value="TPR-like_helical_dom_sf"/>
</dbReference>
<dbReference type="STRING" id="1344416.A0A139A5Q0"/>
<dbReference type="PANTHER" id="PTHR14094">
    <property type="entry name" value="SIGNAL RECOGNITION PARTICLE 72"/>
    <property type="match status" value="1"/>
</dbReference>
<evidence type="ECO:0000313" key="2">
    <source>
        <dbReference type="EMBL" id="KXS11805.1"/>
    </source>
</evidence>
<keyword evidence="3" id="KW-1185">Reference proteome</keyword>
<sequence>MSPKPKSRQASGLPKQGATEGSSGPSPEQIVTQSYTEIHRLLALEDADEEVNHAGIVKLCDKILKIDPTDTAALHTKATALAKLDNFEDALLFYGVLMKAESRYGDTGAYAFERAYSLYRLNRLGEAKDVAEEGLKVTGMDSRDYSQLVQLNAQILYRIESYGLALELYNQFTATVDEDTPLYEYILANFEAIKAAAILTGVDVPVKSLPPAPLPPPPASADLHELAQNRATQLLSLGRYKEAQQESERGLTIANANEADASDTAPLRLLQGAAKHALGDMEGAREAYIGVLKVKWVLWRWSFKKRPSSHQAPKTLLDLHPSSHSSHHTTSDCSYSVHRPSRPPNVSDKDRV</sequence>
<dbReference type="GO" id="GO:0005786">
    <property type="term" value="C:signal recognition particle, endoplasmic reticulum targeting"/>
    <property type="evidence" value="ECO:0007669"/>
    <property type="project" value="TreeGrafter"/>
</dbReference>
<dbReference type="EMBL" id="KQ965796">
    <property type="protein sequence ID" value="KXS11805.1"/>
    <property type="molecule type" value="Genomic_DNA"/>
</dbReference>
<dbReference type="PANTHER" id="PTHR14094:SF9">
    <property type="entry name" value="SIGNAL RECOGNITION PARTICLE SUBUNIT SRP72"/>
    <property type="match status" value="1"/>
</dbReference>
<dbReference type="GO" id="GO:0043022">
    <property type="term" value="F:ribosome binding"/>
    <property type="evidence" value="ECO:0007669"/>
    <property type="project" value="TreeGrafter"/>
</dbReference>
<feature type="region of interest" description="Disordered" evidence="1">
    <location>
        <begin position="1"/>
        <end position="29"/>
    </location>
</feature>
<gene>
    <name evidence="2" type="ORF">M427DRAFT_420223</name>
</gene>
<dbReference type="SUPFAM" id="SSF48452">
    <property type="entry name" value="TPR-like"/>
    <property type="match status" value="2"/>
</dbReference>
<dbReference type="GO" id="GO:0006614">
    <property type="term" value="P:SRP-dependent cotranslational protein targeting to membrane"/>
    <property type="evidence" value="ECO:0007669"/>
    <property type="project" value="InterPro"/>
</dbReference>
<feature type="region of interest" description="Disordered" evidence="1">
    <location>
        <begin position="310"/>
        <end position="352"/>
    </location>
</feature>
<name>A0A139A5Q0_GONPJ</name>
<dbReference type="GO" id="GO:0008312">
    <property type="term" value="F:7S RNA binding"/>
    <property type="evidence" value="ECO:0007669"/>
    <property type="project" value="TreeGrafter"/>
</dbReference>
<reference evidence="2 3" key="1">
    <citation type="journal article" date="2015" name="Genome Biol. Evol.">
        <title>Phylogenomic analyses indicate that early fungi evolved digesting cell walls of algal ancestors of land plants.</title>
        <authorList>
            <person name="Chang Y."/>
            <person name="Wang S."/>
            <person name="Sekimoto S."/>
            <person name="Aerts A.L."/>
            <person name="Choi C."/>
            <person name="Clum A."/>
            <person name="LaButti K.M."/>
            <person name="Lindquist E.A."/>
            <person name="Yee Ngan C."/>
            <person name="Ohm R.A."/>
            <person name="Salamov A.A."/>
            <person name="Grigoriev I.V."/>
            <person name="Spatafora J.W."/>
            <person name="Berbee M.L."/>
        </authorList>
    </citation>
    <scope>NUCLEOTIDE SEQUENCE [LARGE SCALE GENOMIC DNA]</scope>
    <source>
        <strain evidence="2 3">JEL478</strain>
    </source>
</reference>
<feature type="compositionally biased region" description="Polar residues" evidence="1">
    <location>
        <begin position="19"/>
        <end position="29"/>
    </location>
</feature>
<proteinExistence type="predicted"/>
<dbReference type="Gene3D" id="1.25.40.10">
    <property type="entry name" value="Tetratricopeptide repeat domain"/>
    <property type="match status" value="1"/>
</dbReference>
<evidence type="ECO:0000256" key="1">
    <source>
        <dbReference type="SAM" id="MobiDB-lite"/>
    </source>
</evidence>
<dbReference type="Proteomes" id="UP000070544">
    <property type="component" value="Unassembled WGS sequence"/>
</dbReference>
<dbReference type="AlphaFoldDB" id="A0A139A5Q0"/>
<protein>
    <recommendedName>
        <fullName evidence="4">TPR-like protein</fullName>
    </recommendedName>
</protein>
<dbReference type="OrthoDB" id="5421607at2759"/>
<evidence type="ECO:0000313" key="3">
    <source>
        <dbReference type="Proteomes" id="UP000070544"/>
    </source>
</evidence>